<dbReference type="Pfam" id="PF02515">
    <property type="entry name" value="CoA_transf_3"/>
    <property type="match status" value="1"/>
</dbReference>
<reference evidence="2 3" key="1">
    <citation type="submission" date="2024-05" db="EMBL/GenBank/DDBJ databases">
        <title>Sphingomonas sp. HF-S3 16S ribosomal RNA gene Genome sequencing and assembly.</title>
        <authorList>
            <person name="Lee H."/>
        </authorList>
    </citation>
    <scope>NUCLEOTIDE SEQUENCE [LARGE SCALE GENOMIC DNA]</scope>
    <source>
        <strain evidence="2 3">HF-S3</strain>
    </source>
</reference>
<dbReference type="Gene3D" id="3.40.50.10540">
    <property type="entry name" value="Crotonobetainyl-coa:carnitine coa-transferase, domain 1"/>
    <property type="match status" value="1"/>
</dbReference>
<dbReference type="InterPro" id="IPR050483">
    <property type="entry name" value="CoA-transferase_III_domain"/>
</dbReference>
<dbReference type="RefSeq" id="WP_346248609.1">
    <property type="nucleotide sequence ID" value="NZ_JBDIZK010000015.1"/>
</dbReference>
<evidence type="ECO:0000313" key="2">
    <source>
        <dbReference type="EMBL" id="MEN3749564.1"/>
    </source>
</evidence>
<keyword evidence="1" id="KW-0808">Transferase</keyword>
<keyword evidence="3" id="KW-1185">Reference proteome</keyword>
<evidence type="ECO:0000313" key="3">
    <source>
        <dbReference type="Proteomes" id="UP001427805"/>
    </source>
</evidence>
<organism evidence="2 3">
    <name type="scientific">Sphingomonas rustica</name>
    <dbReference type="NCBI Taxonomy" id="3103142"/>
    <lineage>
        <taxon>Bacteria</taxon>
        <taxon>Pseudomonadati</taxon>
        <taxon>Pseudomonadota</taxon>
        <taxon>Alphaproteobacteria</taxon>
        <taxon>Sphingomonadales</taxon>
        <taxon>Sphingomonadaceae</taxon>
        <taxon>Sphingomonas</taxon>
    </lineage>
</organism>
<dbReference type="Proteomes" id="UP001427805">
    <property type="component" value="Unassembled WGS sequence"/>
</dbReference>
<dbReference type="EMBL" id="JBDIZK010000015">
    <property type="protein sequence ID" value="MEN3749564.1"/>
    <property type="molecule type" value="Genomic_DNA"/>
</dbReference>
<name>A0ABV0BDD5_9SPHN</name>
<dbReference type="PANTHER" id="PTHR48207">
    <property type="entry name" value="SUCCINATE--HYDROXYMETHYLGLUTARATE COA-TRANSFERASE"/>
    <property type="match status" value="1"/>
</dbReference>
<sequence length="399" mass="42188">MTTPLPPLAGRRVLDLSRVLAGPWCTMVLADLGAEVTKVEHPRGGDDTRHWGPPYTGGESAYYLCANRNKRSIAIDLSTPDGQRIVREMAAEADVLVENYKLGGLDKYGLDYASIAAINPRIVYCSVSGYGRASPIAERPGYDYVIQAEGGLMAVTGPVDGEPMKVGVAVTDLFTGMAAAQAILAALIAVDRDGLGQHLDMALYDNQIAMMANVGSAALVSGNEPRRFGNGHPTIVPYQLFDTQDGQVVVAVGNDGQFAAFARLLGRPDLIEDERFARNSARVGNRDALLARIVPLMRERPTEYWLQGLRASGIPGGAVRGVAEAQAAPETLARDMIATVPHPTAGEVKLVASPLKLSRTPVVASVAPPLLGQHSDDVLAAMGYDAGAIAELRAKGVVA</sequence>
<accession>A0ABV0BDD5</accession>
<dbReference type="InterPro" id="IPR044855">
    <property type="entry name" value="CoA-Trfase_III_dom3_sf"/>
</dbReference>
<dbReference type="PANTHER" id="PTHR48207:SF3">
    <property type="entry name" value="SUCCINATE--HYDROXYMETHYLGLUTARATE COA-TRANSFERASE"/>
    <property type="match status" value="1"/>
</dbReference>
<dbReference type="SUPFAM" id="SSF89796">
    <property type="entry name" value="CoA-transferase family III (CaiB/BaiF)"/>
    <property type="match status" value="1"/>
</dbReference>
<dbReference type="InterPro" id="IPR003673">
    <property type="entry name" value="CoA-Trfase_fam_III"/>
</dbReference>
<gene>
    <name evidence="2" type="ORF">TPR58_20495</name>
</gene>
<comment type="caution">
    <text evidence="2">The sequence shown here is derived from an EMBL/GenBank/DDBJ whole genome shotgun (WGS) entry which is preliminary data.</text>
</comment>
<dbReference type="InterPro" id="IPR023606">
    <property type="entry name" value="CoA-Trfase_III_dom_1_sf"/>
</dbReference>
<proteinExistence type="predicted"/>
<dbReference type="Gene3D" id="3.30.1540.10">
    <property type="entry name" value="formyl-coa transferase, domain 3"/>
    <property type="match status" value="1"/>
</dbReference>
<evidence type="ECO:0000256" key="1">
    <source>
        <dbReference type="ARBA" id="ARBA00022679"/>
    </source>
</evidence>
<protein>
    <submittedName>
        <fullName evidence="2">CaiB/BaiF CoA-transferase family protein</fullName>
    </submittedName>
</protein>